<organism evidence="5 6">
    <name type="scientific">Trichuris muris</name>
    <name type="common">Mouse whipworm</name>
    <dbReference type="NCBI Taxonomy" id="70415"/>
    <lineage>
        <taxon>Eukaryota</taxon>
        <taxon>Metazoa</taxon>
        <taxon>Ecdysozoa</taxon>
        <taxon>Nematoda</taxon>
        <taxon>Enoplea</taxon>
        <taxon>Dorylaimia</taxon>
        <taxon>Trichinellida</taxon>
        <taxon>Trichuridae</taxon>
        <taxon>Trichuris</taxon>
    </lineage>
</organism>
<dbReference type="GO" id="GO:0005634">
    <property type="term" value="C:nucleus"/>
    <property type="evidence" value="ECO:0007669"/>
    <property type="project" value="UniProtKB-SubCell"/>
</dbReference>
<evidence type="ECO:0000256" key="4">
    <source>
        <dbReference type="ARBA" id="ARBA00023242"/>
    </source>
</evidence>
<dbReference type="AlphaFoldDB" id="A0A5S6R4S9"/>
<dbReference type="PANTHER" id="PTHR13489:SF0">
    <property type="entry name" value="MINI-CHROMOSOME MAINTENANCE COMPLEX-BINDING PROTEIN"/>
    <property type="match status" value="1"/>
</dbReference>
<dbReference type="GO" id="GO:0003682">
    <property type="term" value="F:chromatin binding"/>
    <property type="evidence" value="ECO:0007669"/>
    <property type="project" value="TreeGrafter"/>
</dbReference>
<proteinExistence type="inferred from homology"/>
<name>A0A5S6R4S9_TRIMR</name>
<dbReference type="WBParaSite" id="TMUE_3000014433.1">
    <property type="protein sequence ID" value="TMUE_3000014433.1"/>
    <property type="gene ID" value="WBGene00302940"/>
</dbReference>
<reference evidence="6" key="1">
    <citation type="submission" date="2019-12" db="UniProtKB">
        <authorList>
            <consortium name="WormBaseParasite"/>
        </authorList>
    </citation>
    <scope>IDENTIFICATION</scope>
</reference>
<sequence>MAESFPWNAFLSDPLKFLDEFLTEICVKQLNSHERFVSELRSRVLNERHRWNEIELYDPYTEREISSKSLVRFRGMVQDMLEDEYFVARSEHPSLVHANFFREHNYDANNDSTDPFVMLPQCLESRHLYRAVSIPGETEWVKEISFVA</sequence>
<accession>A0A5S6R4S9</accession>
<keyword evidence="5" id="KW-1185">Reference proteome</keyword>
<evidence type="ECO:0000256" key="2">
    <source>
        <dbReference type="ARBA" id="ARBA00007925"/>
    </source>
</evidence>
<evidence type="ECO:0000256" key="1">
    <source>
        <dbReference type="ARBA" id="ARBA00004123"/>
    </source>
</evidence>
<evidence type="ECO:0000256" key="3">
    <source>
        <dbReference type="ARBA" id="ARBA00015405"/>
    </source>
</evidence>
<comment type="similarity">
    <text evidence="2">Belongs to the MCMBP family.</text>
</comment>
<protein>
    <recommendedName>
        <fullName evidence="3">Mini-chromosome maintenance complex-binding protein</fullName>
    </recommendedName>
</protein>
<comment type="subcellular location">
    <subcellularLocation>
        <location evidence="1">Nucleus</location>
    </subcellularLocation>
</comment>
<evidence type="ECO:0000313" key="6">
    <source>
        <dbReference type="WBParaSite" id="TMUE_3000014433.1"/>
    </source>
</evidence>
<dbReference type="PANTHER" id="PTHR13489">
    <property type="entry name" value="MINI-CHROMOSOME MAINTENANCE COMPLEX-BINDING PROTEIN"/>
    <property type="match status" value="1"/>
</dbReference>
<dbReference type="Pfam" id="PF09739">
    <property type="entry name" value="MCM_bind"/>
    <property type="match status" value="1"/>
</dbReference>
<evidence type="ECO:0000313" key="5">
    <source>
        <dbReference type="Proteomes" id="UP000046395"/>
    </source>
</evidence>
<dbReference type="GO" id="GO:0006261">
    <property type="term" value="P:DNA-templated DNA replication"/>
    <property type="evidence" value="ECO:0007669"/>
    <property type="project" value="TreeGrafter"/>
</dbReference>
<dbReference type="Proteomes" id="UP000046395">
    <property type="component" value="Unassembled WGS sequence"/>
</dbReference>
<dbReference type="InterPro" id="IPR019140">
    <property type="entry name" value="MCM_complex-bd"/>
</dbReference>
<keyword evidence="4" id="KW-0539">Nucleus</keyword>